<organism evidence="1 2">
    <name type="scientific">Actinomadura gamaensis</name>
    <dbReference type="NCBI Taxonomy" id="1763541"/>
    <lineage>
        <taxon>Bacteria</taxon>
        <taxon>Bacillati</taxon>
        <taxon>Actinomycetota</taxon>
        <taxon>Actinomycetes</taxon>
        <taxon>Streptosporangiales</taxon>
        <taxon>Thermomonosporaceae</taxon>
        <taxon>Actinomadura</taxon>
    </lineage>
</organism>
<dbReference type="PANTHER" id="PTHR43677:SF11">
    <property type="entry name" value="ZINC-CONTAINING ALCOHOL DEHYDROGENASE"/>
    <property type="match status" value="1"/>
</dbReference>
<gene>
    <name evidence="1" type="ORF">ACFPCY_09240</name>
</gene>
<dbReference type="Proteomes" id="UP001595872">
    <property type="component" value="Unassembled WGS sequence"/>
</dbReference>
<sequence>MRAAVLHGVGRVPGYGAFPEPVAGDGEAVVRVTAAAFKPSDRLMADGVHYAPAVLPHVVGLDGVGRLEDGSRVAFFGPVPPYGGMAERTLVRRGGWLPVPDGVDDVTAAAVLNPGMAAWKAVVVEGGVAAGETVLVLGATGASGRIATRLAVGLGARVVVGGRDRRVLDRLVADGAGAAVRVDRPQGELAAAIAAEGPFDLVVDYLWGAPAEAVFAALMRVGGRPGGAAIRYVAVGMSAGEVAALPVMALRKAPVRLVGAGAGAGGRAPLADAAVAYAGLLRQAAAGEMPFEVEAVPLAEVERVWRRPGGDRRVVLVP</sequence>
<dbReference type="PANTHER" id="PTHR43677">
    <property type="entry name" value="SHORT-CHAIN DEHYDROGENASE/REDUCTASE"/>
    <property type="match status" value="1"/>
</dbReference>
<dbReference type="InterPro" id="IPR036291">
    <property type="entry name" value="NAD(P)-bd_dom_sf"/>
</dbReference>
<dbReference type="SUPFAM" id="SSF50129">
    <property type="entry name" value="GroES-like"/>
    <property type="match status" value="1"/>
</dbReference>
<accession>A0ABV9TTQ8</accession>
<reference evidence="2" key="1">
    <citation type="journal article" date="2019" name="Int. J. Syst. Evol. Microbiol.">
        <title>The Global Catalogue of Microorganisms (GCM) 10K type strain sequencing project: providing services to taxonomists for standard genome sequencing and annotation.</title>
        <authorList>
            <consortium name="The Broad Institute Genomics Platform"/>
            <consortium name="The Broad Institute Genome Sequencing Center for Infectious Disease"/>
            <person name="Wu L."/>
            <person name="Ma J."/>
        </authorList>
    </citation>
    <scope>NUCLEOTIDE SEQUENCE [LARGE SCALE GENOMIC DNA]</scope>
    <source>
        <strain evidence="2">KLKA75</strain>
    </source>
</reference>
<dbReference type="RefSeq" id="WP_378253317.1">
    <property type="nucleotide sequence ID" value="NZ_JBHSIT010000002.1"/>
</dbReference>
<dbReference type="Gene3D" id="3.90.180.10">
    <property type="entry name" value="Medium-chain alcohol dehydrogenases, catalytic domain"/>
    <property type="match status" value="1"/>
</dbReference>
<dbReference type="Gene3D" id="3.40.50.720">
    <property type="entry name" value="NAD(P)-binding Rossmann-like Domain"/>
    <property type="match status" value="1"/>
</dbReference>
<protein>
    <submittedName>
        <fullName evidence="1">Zinc-binding alcohol dehydrogenase family protein</fullName>
    </submittedName>
</protein>
<comment type="caution">
    <text evidence="1">The sequence shown here is derived from an EMBL/GenBank/DDBJ whole genome shotgun (WGS) entry which is preliminary data.</text>
</comment>
<keyword evidence="2" id="KW-1185">Reference proteome</keyword>
<dbReference type="SUPFAM" id="SSF51735">
    <property type="entry name" value="NAD(P)-binding Rossmann-fold domains"/>
    <property type="match status" value="1"/>
</dbReference>
<proteinExistence type="predicted"/>
<dbReference type="InterPro" id="IPR051397">
    <property type="entry name" value="Zn-ADH-like_protein"/>
</dbReference>
<evidence type="ECO:0000313" key="1">
    <source>
        <dbReference type="EMBL" id="MFC4907503.1"/>
    </source>
</evidence>
<name>A0ABV9TTQ8_9ACTN</name>
<dbReference type="InterPro" id="IPR011032">
    <property type="entry name" value="GroES-like_sf"/>
</dbReference>
<evidence type="ECO:0000313" key="2">
    <source>
        <dbReference type="Proteomes" id="UP001595872"/>
    </source>
</evidence>
<dbReference type="EMBL" id="JBHSIT010000002">
    <property type="protein sequence ID" value="MFC4907503.1"/>
    <property type="molecule type" value="Genomic_DNA"/>
</dbReference>